<evidence type="ECO:0000313" key="1">
    <source>
        <dbReference type="EMBL" id="ADN17790.1"/>
    </source>
</evidence>
<geneLocation type="plasmid" evidence="1 2">
    <name>Cy782201</name>
</geneLocation>
<proteinExistence type="predicted"/>
<dbReference type="AlphaFoldDB" id="E0ULG0"/>
<organism evidence="1 2">
    <name type="scientific">Gloeothece verrucosa (strain PCC 7822)</name>
    <name type="common">Cyanothece sp. (strain PCC 7822)</name>
    <dbReference type="NCBI Taxonomy" id="497965"/>
    <lineage>
        <taxon>Bacteria</taxon>
        <taxon>Bacillati</taxon>
        <taxon>Cyanobacteriota</taxon>
        <taxon>Cyanophyceae</taxon>
        <taxon>Oscillatoriophycideae</taxon>
        <taxon>Chroococcales</taxon>
        <taxon>Aphanothecaceae</taxon>
        <taxon>Gloeothece</taxon>
        <taxon>Gloeothece verrucosa</taxon>
    </lineage>
</organism>
<dbReference type="HOGENOM" id="CLU_1966907_0_0_3"/>
<accession>E0ULG0</accession>
<dbReference type="Proteomes" id="UP000008206">
    <property type="component" value="Plasmid Cy782201"/>
</dbReference>
<dbReference type="OrthoDB" id="8908199at2"/>
<gene>
    <name evidence="1" type="ordered locus">Cyan7822_5936</name>
</gene>
<reference evidence="2" key="1">
    <citation type="journal article" date="2011" name="MBio">
        <title>Novel metabolic attributes of the genus Cyanothece, comprising a group of unicellular nitrogen-fixing Cyanobacteria.</title>
        <authorList>
            <person name="Bandyopadhyay A."/>
            <person name="Elvitigala T."/>
            <person name="Welsh E."/>
            <person name="Stockel J."/>
            <person name="Liberton M."/>
            <person name="Min H."/>
            <person name="Sherman L.A."/>
            <person name="Pakrasi H.B."/>
        </authorList>
    </citation>
    <scope>NUCLEOTIDE SEQUENCE [LARGE SCALE GENOMIC DNA]</scope>
    <source>
        <strain evidence="2">PCC 7822</strain>
        <plasmid evidence="2">Cy782201</plasmid>
    </source>
</reference>
<evidence type="ECO:0000313" key="2">
    <source>
        <dbReference type="Proteomes" id="UP000008206"/>
    </source>
</evidence>
<sequence>MNQYFIDLTNKLLVNDPETIEFSIKFIEADSKQAGYGRVRALMCRRLKHCTLSQAQRDRLVKHILERLKSGNFAQQFKDELRLALFLNKKRSFEAALSSSKDCRDHVRRYAQWILEKHTFDTEPDGK</sequence>
<protein>
    <submittedName>
        <fullName evidence="1">Uncharacterized protein</fullName>
    </submittedName>
</protein>
<dbReference type="EMBL" id="CP002199">
    <property type="protein sequence ID" value="ADN17790.1"/>
    <property type="molecule type" value="Genomic_DNA"/>
</dbReference>
<dbReference type="RefSeq" id="WP_013334540.1">
    <property type="nucleotide sequence ID" value="NC_014533.1"/>
</dbReference>
<keyword evidence="2" id="KW-1185">Reference proteome</keyword>
<name>E0ULG0_GLOV7</name>
<dbReference type="KEGG" id="cyj:Cyan7822_5936"/>
<keyword evidence="1" id="KW-0614">Plasmid</keyword>